<evidence type="ECO:0000256" key="5">
    <source>
        <dbReference type="ARBA" id="ARBA00022840"/>
    </source>
</evidence>
<reference evidence="12 13" key="1">
    <citation type="submission" date="2018-10" db="EMBL/GenBank/DDBJ databases">
        <title>Paraburkholderia sp. 7MK8-2, isolated from soil.</title>
        <authorList>
            <person name="Gao Z.-H."/>
            <person name="Qiu L.-H."/>
        </authorList>
    </citation>
    <scope>NUCLEOTIDE SEQUENCE [LARGE SCALE GENOMIC DNA]</scope>
    <source>
        <strain evidence="12 13">7MK8-2</strain>
    </source>
</reference>
<dbReference type="InterPro" id="IPR050053">
    <property type="entry name" value="ATPase_alpha/beta_chains"/>
</dbReference>
<dbReference type="SMART" id="SM00382">
    <property type="entry name" value="AAA"/>
    <property type="match status" value="1"/>
</dbReference>
<keyword evidence="6" id="KW-0653">Protein transport</keyword>
<dbReference type="InterPro" id="IPR027417">
    <property type="entry name" value="P-loop_NTPase"/>
</dbReference>
<dbReference type="GO" id="GO:0046933">
    <property type="term" value="F:proton-transporting ATP synthase activity, rotational mechanism"/>
    <property type="evidence" value="ECO:0007669"/>
    <property type="project" value="TreeGrafter"/>
</dbReference>
<dbReference type="SUPFAM" id="SSF52540">
    <property type="entry name" value="P-loop containing nucleoside triphosphate hydrolases"/>
    <property type="match status" value="1"/>
</dbReference>
<dbReference type="GO" id="GO:0008564">
    <property type="term" value="F:protein-exporting ATPase activity"/>
    <property type="evidence" value="ECO:0007669"/>
    <property type="project" value="UniProtKB-EC"/>
</dbReference>
<dbReference type="Pfam" id="PF02874">
    <property type="entry name" value="ATP-synt_ab_N"/>
    <property type="match status" value="1"/>
</dbReference>
<dbReference type="EMBL" id="RBZV01000006">
    <property type="protein sequence ID" value="RKP46903.1"/>
    <property type="molecule type" value="Genomic_DNA"/>
</dbReference>
<dbReference type="NCBIfam" id="TIGR01026">
    <property type="entry name" value="fliI_yscN"/>
    <property type="match status" value="1"/>
</dbReference>
<keyword evidence="13" id="KW-1185">Reference proteome</keyword>
<organism evidence="12 13">
    <name type="scientific">Trinickia fusca</name>
    <dbReference type="NCBI Taxonomy" id="2419777"/>
    <lineage>
        <taxon>Bacteria</taxon>
        <taxon>Pseudomonadati</taxon>
        <taxon>Pseudomonadota</taxon>
        <taxon>Betaproteobacteria</taxon>
        <taxon>Burkholderiales</taxon>
        <taxon>Burkholderiaceae</taxon>
        <taxon>Trinickia</taxon>
    </lineage>
</organism>
<keyword evidence="2" id="KW-0813">Transport</keyword>
<evidence type="ECO:0000256" key="3">
    <source>
        <dbReference type="ARBA" id="ARBA00022490"/>
    </source>
</evidence>
<dbReference type="GO" id="GO:0030254">
    <property type="term" value="P:protein secretion by the type III secretion system"/>
    <property type="evidence" value="ECO:0007669"/>
    <property type="project" value="InterPro"/>
</dbReference>
<dbReference type="InterPro" id="IPR003593">
    <property type="entry name" value="AAA+_ATPase"/>
</dbReference>
<keyword evidence="4" id="KW-0547">Nucleotide-binding</keyword>
<dbReference type="GO" id="GO:0045259">
    <property type="term" value="C:proton-transporting ATP synthase complex"/>
    <property type="evidence" value="ECO:0007669"/>
    <property type="project" value="UniProtKB-KW"/>
</dbReference>
<evidence type="ECO:0000256" key="8">
    <source>
        <dbReference type="ARBA" id="ARBA00023136"/>
    </source>
</evidence>
<keyword evidence="8" id="KW-0472">Membrane</keyword>
<dbReference type="GO" id="GO:0005524">
    <property type="term" value="F:ATP binding"/>
    <property type="evidence" value="ECO:0007669"/>
    <property type="project" value="UniProtKB-KW"/>
</dbReference>
<dbReference type="Proteomes" id="UP000280434">
    <property type="component" value="Unassembled WGS sequence"/>
</dbReference>
<keyword evidence="5" id="KW-0067">ATP-binding</keyword>
<dbReference type="GO" id="GO:0016887">
    <property type="term" value="F:ATP hydrolysis activity"/>
    <property type="evidence" value="ECO:0007669"/>
    <property type="project" value="InterPro"/>
</dbReference>
<evidence type="ECO:0000256" key="4">
    <source>
        <dbReference type="ARBA" id="ARBA00022741"/>
    </source>
</evidence>
<dbReference type="InterPro" id="IPR005714">
    <property type="entry name" value="ATPase_T3SS_FliI/YscN"/>
</dbReference>
<dbReference type="GO" id="GO:0030257">
    <property type="term" value="C:type III protein secretion system complex"/>
    <property type="evidence" value="ECO:0007669"/>
    <property type="project" value="InterPro"/>
</dbReference>
<comment type="caution">
    <text evidence="12">The sequence shown here is derived from an EMBL/GenBank/DDBJ whole genome shotgun (WGS) entry which is preliminary data.</text>
</comment>
<dbReference type="InterPro" id="IPR020003">
    <property type="entry name" value="ATPase_a/bsu_AS"/>
</dbReference>
<dbReference type="InterPro" id="IPR040627">
    <property type="entry name" value="T3SS_ATPase_C"/>
</dbReference>
<dbReference type="InterPro" id="IPR000194">
    <property type="entry name" value="ATPase_F1/V1/A1_a/bsu_nucl-bd"/>
</dbReference>
<evidence type="ECO:0000256" key="1">
    <source>
        <dbReference type="ARBA" id="ARBA00004496"/>
    </source>
</evidence>
<dbReference type="CDD" id="cd01136">
    <property type="entry name" value="ATPase_flagellum-secretory_path_III"/>
    <property type="match status" value="1"/>
</dbReference>
<evidence type="ECO:0000313" key="12">
    <source>
        <dbReference type="EMBL" id="RKP46903.1"/>
    </source>
</evidence>
<dbReference type="OrthoDB" id="9803053at2"/>
<keyword evidence="9" id="KW-0066">ATP synthesis</keyword>
<dbReference type="GO" id="GO:0005737">
    <property type="term" value="C:cytoplasm"/>
    <property type="evidence" value="ECO:0007669"/>
    <property type="project" value="UniProtKB-SubCell"/>
</dbReference>
<dbReference type="PROSITE" id="PS00152">
    <property type="entry name" value="ATPASE_ALPHA_BETA"/>
    <property type="match status" value="1"/>
</dbReference>
<evidence type="ECO:0000313" key="13">
    <source>
        <dbReference type="Proteomes" id="UP000280434"/>
    </source>
</evidence>
<dbReference type="Gene3D" id="3.40.50.12240">
    <property type="match status" value="1"/>
</dbReference>
<evidence type="ECO:0000256" key="2">
    <source>
        <dbReference type="ARBA" id="ARBA00022448"/>
    </source>
</evidence>
<dbReference type="Pfam" id="PF18269">
    <property type="entry name" value="T3SS_ATPase_C"/>
    <property type="match status" value="1"/>
</dbReference>
<dbReference type="FunFam" id="3.40.50.12240:FF:000002">
    <property type="entry name" value="Flagellum-specific ATP synthase FliI"/>
    <property type="match status" value="1"/>
</dbReference>
<dbReference type="PANTHER" id="PTHR15184">
    <property type="entry name" value="ATP SYNTHASE"/>
    <property type="match status" value="1"/>
</dbReference>
<evidence type="ECO:0000259" key="11">
    <source>
        <dbReference type="SMART" id="SM00382"/>
    </source>
</evidence>
<dbReference type="PANTHER" id="PTHR15184:SF9">
    <property type="entry name" value="SPI-1 TYPE 3 SECRETION SYSTEM ATPASE"/>
    <property type="match status" value="1"/>
</dbReference>
<evidence type="ECO:0000256" key="9">
    <source>
        <dbReference type="ARBA" id="ARBA00023196"/>
    </source>
</evidence>
<protein>
    <submittedName>
        <fullName evidence="12">FliI/YscN family ATPase</fullName>
    </submittedName>
</protein>
<comment type="subcellular location">
    <subcellularLocation>
        <location evidence="1">Cytoplasm</location>
    </subcellularLocation>
</comment>
<dbReference type="AlphaFoldDB" id="A0A494XH77"/>
<proteinExistence type="predicted"/>
<evidence type="ECO:0000256" key="10">
    <source>
        <dbReference type="ARBA" id="ARBA00034006"/>
    </source>
</evidence>
<keyword evidence="9" id="KW-0139">CF(1)</keyword>
<keyword evidence="3" id="KW-0963">Cytoplasm</keyword>
<comment type="catalytic activity">
    <reaction evidence="10">
        <text>ATP + H2O + cellular proteinSide 1 = ADP + phosphate + cellular proteinSide 2.</text>
        <dbReference type="EC" id="7.4.2.8"/>
    </reaction>
</comment>
<evidence type="ECO:0000256" key="6">
    <source>
        <dbReference type="ARBA" id="ARBA00022927"/>
    </source>
</evidence>
<keyword evidence="7" id="KW-1278">Translocase</keyword>
<name>A0A494XH77_9BURK</name>
<dbReference type="InterPro" id="IPR004100">
    <property type="entry name" value="ATPase_F1/V1/A1_a/bsu_N"/>
</dbReference>
<feature type="domain" description="AAA+ ATPase" evidence="11">
    <location>
        <begin position="156"/>
        <end position="337"/>
    </location>
</feature>
<gene>
    <name evidence="12" type="ORF">D7S89_16255</name>
</gene>
<accession>A0A494XH77</accession>
<evidence type="ECO:0000256" key="7">
    <source>
        <dbReference type="ARBA" id="ARBA00022967"/>
    </source>
</evidence>
<dbReference type="Pfam" id="PF00006">
    <property type="entry name" value="ATP-synt_ab"/>
    <property type="match status" value="1"/>
</dbReference>
<sequence length="436" mass="47034">MLDAVERTPLTESLGRVTQVIGTLIEGTVPNASIGEICEVYDPENSGNRVMAEVVGFNDVSTMLSPLGPIEGTSSRFLIKPLRRRHHVSVDTSLLGRVLNGFGIPIDGRPAGTSPEGSSVMVPVIAEAELPTKRPRITQPFPTGVRVLDSMLTVGEGQRIGLFAGPGCGKTTIMAAIARGSGVDAVVFGLIGERGREIREFTEHELSPELLAKSVLVCATSDRTAIERSRAAFTATAIAEGLRDQGLRVLLLIDSLTRLARAQREIGLAAGEPPARAGFPPSVYSLLPRLIERAGNTERGSITAIYTVLLEGEIKGDPISEEAVSLLDGHVLLSKKLVEQGHFPAIDVLPSLSRIMSNIVPKPHMRAAMRLRSLLSKYNEIEMLIRLGEYRPGMDAEIDKAVNAYPKLIAFLRQDTSTPTSWAENTEGLIELIEKL</sequence>